<evidence type="ECO:0000313" key="1">
    <source>
        <dbReference type="EMBL" id="OJJ14662.1"/>
    </source>
</evidence>
<dbReference type="EMBL" id="MLAW01000077">
    <property type="protein sequence ID" value="OJJ14662.1"/>
    <property type="molecule type" value="Genomic_DNA"/>
</dbReference>
<proteinExistence type="predicted"/>
<sequence>MFMGGLVLIVALIGLTSTMRLSGNIHILSENSLPSLVGLWKINEGQTQIKSSERALLVTGLTAEE</sequence>
<reference evidence="1" key="1">
    <citation type="submission" date="2016-10" db="EMBL/GenBank/DDBJ databases">
        <title>CRISPR-Cas defence system in Roseofilum reptotaenium: evidence of a bacteriophage-cyanobacterium arms race in the coral black band disease.</title>
        <authorList>
            <person name="Buerger P."/>
            <person name="Wood-Charlson E.M."/>
            <person name="Weynberg K.D."/>
            <person name="Willis B."/>
            <person name="Van Oppen M.J."/>
        </authorList>
    </citation>
    <scope>NUCLEOTIDE SEQUENCE [LARGE SCALE GENOMIC DNA]</scope>
    <source>
        <strain evidence="1">AO1-A</strain>
    </source>
</reference>
<evidence type="ECO:0000313" key="2">
    <source>
        <dbReference type="Proteomes" id="UP000183940"/>
    </source>
</evidence>
<dbReference type="Proteomes" id="UP000183940">
    <property type="component" value="Unassembled WGS sequence"/>
</dbReference>
<keyword evidence="2" id="KW-1185">Reference proteome</keyword>
<comment type="caution">
    <text evidence="1">The sequence shown here is derived from an EMBL/GenBank/DDBJ whole genome shotgun (WGS) entry which is preliminary data.</text>
</comment>
<dbReference type="AlphaFoldDB" id="A0A1L9QJR0"/>
<organism evidence="1 2">
    <name type="scientific">Roseofilum reptotaenium AO1-A</name>
    <dbReference type="NCBI Taxonomy" id="1925591"/>
    <lineage>
        <taxon>Bacteria</taxon>
        <taxon>Bacillati</taxon>
        <taxon>Cyanobacteriota</taxon>
        <taxon>Cyanophyceae</taxon>
        <taxon>Desertifilales</taxon>
        <taxon>Desertifilaceae</taxon>
        <taxon>Roseofilum</taxon>
    </lineage>
</organism>
<dbReference type="STRING" id="1925591.BI308_24825"/>
<gene>
    <name evidence="1" type="ORF">BI308_24825</name>
</gene>
<protein>
    <submittedName>
        <fullName evidence="1">Uncharacterized protein</fullName>
    </submittedName>
</protein>
<name>A0A1L9QJR0_9CYAN</name>
<accession>A0A1L9QJR0</accession>